<sequence>MCNCYDPPKREDPPHVPVMPASLEIETREIDAGWWDWNIRINEEIFENNGIAAWKNDESIRRHFNIKLYCSEVYDPIPELHCFIRRLIDNCTDESPEVWRVNEEGRITTFKVWTLSYRVLQLEIEAKSEHGREEIFYRYDLLVDRQSFIELFMKTFGDFGTQGGWGWHCNSIFEQDGEVDPSKIILDSRNKVNQ</sequence>
<organism evidence="1 2">
    <name type="scientific">Parasutterella secunda</name>
    <dbReference type="NCBI Taxonomy" id="626947"/>
    <lineage>
        <taxon>Bacteria</taxon>
        <taxon>Pseudomonadati</taxon>
        <taxon>Pseudomonadota</taxon>
        <taxon>Betaproteobacteria</taxon>
        <taxon>Burkholderiales</taxon>
        <taxon>Sutterellaceae</taxon>
        <taxon>Parasutterella</taxon>
    </lineage>
</organism>
<proteinExistence type="predicted"/>
<evidence type="ECO:0000313" key="1">
    <source>
        <dbReference type="EMBL" id="MBM6928510.1"/>
    </source>
</evidence>
<evidence type="ECO:0000313" key="2">
    <source>
        <dbReference type="Proteomes" id="UP000777002"/>
    </source>
</evidence>
<dbReference type="Proteomes" id="UP000777002">
    <property type="component" value="Unassembled WGS sequence"/>
</dbReference>
<accession>A0ABS2GRT7</accession>
<gene>
    <name evidence="1" type="ORF">H5985_04410</name>
</gene>
<dbReference type="RefSeq" id="WP_205050107.1">
    <property type="nucleotide sequence ID" value="NZ_JACJKX010000006.1"/>
</dbReference>
<dbReference type="EMBL" id="JACJKX010000006">
    <property type="protein sequence ID" value="MBM6928510.1"/>
    <property type="molecule type" value="Genomic_DNA"/>
</dbReference>
<name>A0ABS2GRT7_9BURK</name>
<comment type="caution">
    <text evidence="1">The sequence shown here is derived from an EMBL/GenBank/DDBJ whole genome shotgun (WGS) entry which is preliminary data.</text>
</comment>
<protein>
    <submittedName>
        <fullName evidence="1">Uncharacterized protein</fullName>
    </submittedName>
</protein>
<keyword evidence="2" id="KW-1185">Reference proteome</keyword>
<reference evidence="1 2" key="1">
    <citation type="journal article" date="2021" name="Sci. Rep.">
        <title>The distribution of antibiotic resistance genes in chicken gut microbiota commensals.</title>
        <authorList>
            <person name="Juricova H."/>
            <person name="Matiasovicova J."/>
            <person name="Kubasova T."/>
            <person name="Cejkova D."/>
            <person name="Rychlik I."/>
        </authorList>
    </citation>
    <scope>NUCLEOTIDE SEQUENCE [LARGE SCALE GENOMIC DNA]</scope>
    <source>
        <strain evidence="1 2">An562</strain>
    </source>
</reference>